<dbReference type="KEGG" id="ladl:NCTC12735_00778"/>
<dbReference type="NCBIfam" id="TIGR01227">
    <property type="entry name" value="hutG"/>
    <property type="match status" value="1"/>
</dbReference>
<feature type="binding site" evidence="5">
    <location>
        <position position="156"/>
    </location>
    <ligand>
        <name>Mn(2+)</name>
        <dbReference type="ChEBI" id="CHEBI:29035"/>
        <label>2</label>
    </ligand>
</feature>
<dbReference type="SUPFAM" id="SSF52768">
    <property type="entry name" value="Arginase/deacetylase"/>
    <property type="match status" value="1"/>
</dbReference>
<evidence type="ECO:0000256" key="7">
    <source>
        <dbReference type="PIRSR" id="PIRSR036979-1"/>
    </source>
</evidence>
<keyword evidence="10" id="KW-0614">Plasmid</keyword>
<evidence type="ECO:0000256" key="4">
    <source>
        <dbReference type="ARBA" id="ARBA00023211"/>
    </source>
</evidence>
<keyword evidence="3 5" id="KW-0369">Histidine metabolism</keyword>
<gene>
    <name evidence="5 10" type="primary">hutG</name>
    <name evidence="9" type="ORF">Lade_0307</name>
    <name evidence="10" type="ORF">NCTC12735_00778</name>
</gene>
<dbReference type="PANTHER" id="PTHR11358">
    <property type="entry name" value="ARGINASE/AGMATINASE"/>
    <property type="match status" value="1"/>
</dbReference>
<sequence length="317" mass="35389">MDFTYYSPPNPTLWQGRADSLPDERFFQKVQCLDLRNNKLEASEEKKTIIIGFASDVGIKRNLGRVGAEQGPNSIKENLAKLAAHTQTNFIDLGNILCPNDDLEEAQVQLAEIINHCHQLGHKTIALGGGHEIAYGHFLGLIKKYPQLGIINIDAHFDLRPVKKNSTSGTPFWQMQQYCSENNLSFDYCCLGIQPAANTKSLFTTADKYNVRYLTAEQMQKDTLTSQLEFLTDFMRTKDAIYLTICLDAFSECFAPGVSAPQALGLDPWQVYNLLKYIQQTGKVVSLDIAELSPPLDEHGKTARLAAVMLSNLLNLV</sequence>
<dbReference type="InterPro" id="IPR005923">
    <property type="entry name" value="HutG"/>
</dbReference>
<dbReference type="InterPro" id="IPR023696">
    <property type="entry name" value="Ureohydrolase_dom_sf"/>
</dbReference>
<evidence type="ECO:0000313" key="9">
    <source>
        <dbReference type="EMBL" id="KTC65649.1"/>
    </source>
</evidence>
<evidence type="ECO:0000256" key="3">
    <source>
        <dbReference type="ARBA" id="ARBA00022808"/>
    </source>
</evidence>
<geneLocation type="plasmid" evidence="10 12">
    <name>11</name>
</geneLocation>
<evidence type="ECO:0000313" key="10">
    <source>
        <dbReference type="EMBL" id="VEH85155.1"/>
    </source>
</evidence>
<dbReference type="Gene3D" id="3.40.800.10">
    <property type="entry name" value="Ureohydrolase domain"/>
    <property type="match status" value="1"/>
</dbReference>
<dbReference type="STRING" id="45056.Lade_0307"/>
<dbReference type="GO" id="GO:0030145">
    <property type="term" value="F:manganese ion binding"/>
    <property type="evidence" value="ECO:0007669"/>
    <property type="project" value="UniProtKB-UniRule"/>
</dbReference>
<dbReference type="EMBL" id="LR134420">
    <property type="protein sequence ID" value="VEH85155.1"/>
    <property type="molecule type" value="Genomic_DNA"/>
</dbReference>
<feature type="binding site" evidence="7">
    <location>
        <position position="248"/>
    </location>
    <ligand>
        <name>Mn(2+)</name>
        <dbReference type="ChEBI" id="CHEBI:29035"/>
        <label>1</label>
    </ligand>
</feature>
<dbReference type="HAMAP" id="MF_00737">
    <property type="entry name" value="Formimidoylglutam"/>
    <property type="match status" value="1"/>
</dbReference>
<dbReference type="Proteomes" id="UP000281170">
    <property type="component" value="Plasmid 11"/>
</dbReference>
<dbReference type="GO" id="GO:0050415">
    <property type="term" value="F:formimidoylglutamase activity"/>
    <property type="evidence" value="ECO:0007669"/>
    <property type="project" value="UniProtKB-UniRule"/>
</dbReference>
<dbReference type="PATRIC" id="fig|45056.6.peg.313"/>
<accession>A0A0W0R3I9</accession>
<dbReference type="GO" id="GO:0008783">
    <property type="term" value="F:agmatinase activity"/>
    <property type="evidence" value="ECO:0007669"/>
    <property type="project" value="TreeGrafter"/>
</dbReference>
<proteinExistence type="inferred from homology"/>
<dbReference type="EMBL" id="LNKA01000001">
    <property type="protein sequence ID" value="KTC65649.1"/>
    <property type="molecule type" value="Genomic_DNA"/>
</dbReference>
<feature type="binding site" evidence="5 7">
    <location>
        <position position="158"/>
    </location>
    <ligand>
        <name>Mn(2+)</name>
        <dbReference type="ChEBI" id="CHEBI:29035"/>
        <label>1</label>
    </ligand>
</feature>
<feature type="binding site" evidence="5">
    <location>
        <position position="154"/>
    </location>
    <ligand>
        <name>Mn(2+)</name>
        <dbReference type="ChEBI" id="CHEBI:29035"/>
        <label>2</label>
    </ligand>
</feature>
<dbReference type="RefSeq" id="WP_058461391.1">
    <property type="nucleotide sequence ID" value="NZ_CAAAHS010000008.1"/>
</dbReference>
<dbReference type="AlphaFoldDB" id="A0A0W0R3I9"/>
<protein>
    <recommendedName>
        <fullName evidence="5 6">Formimidoylglutamase</fullName>
        <ecNumber evidence="5 6">3.5.3.8</ecNumber>
    </recommendedName>
    <alternativeName>
        <fullName evidence="5">Formiminoglutamase</fullName>
    </alternativeName>
    <alternativeName>
        <fullName evidence="5">Formiminoglutamate hydrolase</fullName>
    </alternativeName>
</protein>
<dbReference type="PRINTS" id="PR00116">
    <property type="entry name" value="ARGINASE"/>
</dbReference>
<feature type="binding site" evidence="5 7">
    <location>
        <position position="246"/>
    </location>
    <ligand>
        <name>Mn(2+)</name>
        <dbReference type="ChEBI" id="CHEBI:29035"/>
        <label>1</label>
    </ligand>
</feature>
<feature type="binding site" evidence="5 7">
    <location>
        <position position="154"/>
    </location>
    <ligand>
        <name>Mn(2+)</name>
        <dbReference type="ChEBI" id="CHEBI:29035"/>
        <label>1</label>
    </ligand>
</feature>
<dbReference type="GO" id="GO:0019556">
    <property type="term" value="P:L-histidine catabolic process to glutamate and formamide"/>
    <property type="evidence" value="ECO:0007669"/>
    <property type="project" value="UniProtKB-UniRule"/>
</dbReference>
<reference evidence="10 12" key="2">
    <citation type="submission" date="2018-12" db="EMBL/GenBank/DDBJ databases">
        <authorList>
            <consortium name="Pathogen Informatics"/>
        </authorList>
    </citation>
    <scope>NUCLEOTIDE SEQUENCE [LARGE SCALE GENOMIC DNA]</scope>
    <source>
        <strain evidence="10 12">NCTC12735</strain>
        <plasmid evidence="12">11</plasmid>
    </source>
</reference>
<comment type="cofactor">
    <cofactor evidence="5 7">
        <name>Mn(2+)</name>
        <dbReference type="ChEBI" id="CHEBI:29035"/>
    </cofactor>
    <text evidence="5 7">Binds 2 manganese ions per subunit.</text>
</comment>
<evidence type="ECO:0000256" key="2">
    <source>
        <dbReference type="ARBA" id="ARBA00022801"/>
    </source>
</evidence>
<dbReference type="PROSITE" id="PS51409">
    <property type="entry name" value="ARGINASE_2"/>
    <property type="match status" value="1"/>
</dbReference>
<feature type="binding site" evidence="5">
    <location>
        <position position="248"/>
    </location>
    <ligand>
        <name>Mn(2+)</name>
        <dbReference type="ChEBI" id="CHEBI:29035"/>
        <label>2</label>
    </ligand>
</feature>
<evidence type="ECO:0000256" key="5">
    <source>
        <dbReference type="HAMAP-Rule" id="MF_00737"/>
    </source>
</evidence>
<keyword evidence="1 5" id="KW-0479">Metal-binding</keyword>
<dbReference type="GO" id="GO:0019557">
    <property type="term" value="P:L-histidine catabolic process to glutamate and formate"/>
    <property type="evidence" value="ECO:0007669"/>
    <property type="project" value="UniProtKB-UniPathway"/>
</dbReference>
<organism evidence="9 11">
    <name type="scientific">Legionella adelaidensis</name>
    <dbReference type="NCBI Taxonomy" id="45056"/>
    <lineage>
        <taxon>Bacteria</taxon>
        <taxon>Pseudomonadati</taxon>
        <taxon>Pseudomonadota</taxon>
        <taxon>Gammaproteobacteria</taxon>
        <taxon>Legionellales</taxon>
        <taxon>Legionellaceae</taxon>
        <taxon>Legionella</taxon>
    </lineage>
</organism>
<reference evidence="9 11" key="1">
    <citation type="submission" date="2015-11" db="EMBL/GenBank/DDBJ databases">
        <title>Identification of large and diverse effector repertoires of 38 Legionella species.</title>
        <authorList>
            <person name="Burstein D."/>
            <person name="Amaro F."/>
            <person name="Zusman T."/>
            <person name="Lifshitz Z."/>
            <person name="Cohen O."/>
            <person name="Gilbert J.A."/>
            <person name="Pupko T."/>
            <person name="Shuman H.A."/>
            <person name="Segal G."/>
        </authorList>
    </citation>
    <scope>NUCLEOTIDE SEQUENCE [LARGE SCALE GENOMIC DNA]</scope>
    <source>
        <strain evidence="9 11">1762-AUS-E</strain>
    </source>
</reference>
<keyword evidence="2 5" id="KW-0378">Hydrolase</keyword>
<evidence type="ECO:0000313" key="12">
    <source>
        <dbReference type="Proteomes" id="UP000281170"/>
    </source>
</evidence>
<keyword evidence="4 5" id="KW-0464">Manganese</keyword>
<evidence type="ECO:0000256" key="1">
    <source>
        <dbReference type="ARBA" id="ARBA00022723"/>
    </source>
</evidence>
<name>A0A0W0R3I9_9GAMM</name>
<evidence type="ECO:0000256" key="6">
    <source>
        <dbReference type="NCBIfam" id="TIGR01227"/>
    </source>
</evidence>
<dbReference type="Proteomes" id="UP000054859">
    <property type="component" value="Unassembled WGS sequence"/>
</dbReference>
<feature type="binding site" evidence="5">
    <location>
        <position position="246"/>
    </location>
    <ligand>
        <name>Mn(2+)</name>
        <dbReference type="ChEBI" id="CHEBI:29035"/>
        <label>2</label>
    </ligand>
</feature>
<dbReference type="Pfam" id="PF00491">
    <property type="entry name" value="Arginase"/>
    <property type="match status" value="1"/>
</dbReference>
<comment type="pathway">
    <text evidence="5">Amino-acid degradation; L-histidine degradation into L-glutamate; L-glutamate from N-formimidoyl-L-glutamate (hydrolase route): step 1/1.</text>
</comment>
<dbReference type="EC" id="3.5.3.8" evidence="5 6"/>
<keyword evidence="11" id="KW-1185">Reference proteome</keyword>
<dbReference type="InterPro" id="IPR006035">
    <property type="entry name" value="Ureohydrolase"/>
</dbReference>
<dbReference type="OrthoDB" id="9789727at2"/>
<comment type="function">
    <text evidence="5">Catalyzes the conversion of N-formimidoyl-L-glutamate to L-glutamate and formamide.</text>
</comment>
<dbReference type="CDD" id="cd09988">
    <property type="entry name" value="Formimidoylglutamase"/>
    <property type="match status" value="1"/>
</dbReference>
<comment type="similarity">
    <text evidence="5 8">Belongs to the arginase family.</text>
</comment>
<feature type="binding site" evidence="5 7">
    <location>
        <position position="131"/>
    </location>
    <ligand>
        <name>Mn(2+)</name>
        <dbReference type="ChEBI" id="CHEBI:29035"/>
        <label>1</label>
    </ligand>
</feature>
<dbReference type="GO" id="GO:0033389">
    <property type="term" value="P:putrescine biosynthetic process from arginine, via agmatine"/>
    <property type="evidence" value="ECO:0007669"/>
    <property type="project" value="TreeGrafter"/>
</dbReference>
<comment type="catalytic activity">
    <reaction evidence="5">
        <text>N-formimidoyl-L-glutamate + H2O = formamide + L-glutamate</text>
        <dbReference type="Rhea" id="RHEA:22492"/>
        <dbReference type="ChEBI" id="CHEBI:15377"/>
        <dbReference type="ChEBI" id="CHEBI:16397"/>
        <dbReference type="ChEBI" id="CHEBI:29985"/>
        <dbReference type="ChEBI" id="CHEBI:58928"/>
        <dbReference type="EC" id="3.5.3.8"/>
    </reaction>
</comment>
<evidence type="ECO:0000313" key="11">
    <source>
        <dbReference type="Proteomes" id="UP000054859"/>
    </source>
</evidence>
<evidence type="ECO:0000256" key="8">
    <source>
        <dbReference type="PROSITE-ProRule" id="PRU00742"/>
    </source>
</evidence>
<dbReference type="PANTHER" id="PTHR11358:SF35">
    <property type="entry name" value="FORMIMIDOYLGLUTAMASE"/>
    <property type="match status" value="1"/>
</dbReference>
<dbReference type="PIRSF" id="PIRSF036979">
    <property type="entry name" value="Arginase"/>
    <property type="match status" value="1"/>
</dbReference>
<dbReference type="UniPathway" id="UPA00379">
    <property type="reaction ID" value="UER00552"/>
</dbReference>
<feature type="binding site" evidence="7">
    <location>
        <position position="156"/>
    </location>
    <ligand>
        <name>Mn(2+)</name>
        <dbReference type="ChEBI" id="CHEBI:29035"/>
        <label>1</label>
    </ligand>
</feature>